<reference evidence="2" key="1">
    <citation type="journal article" date="2023" name="IScience">
        <title>Live-bearing cockroach genome reveals convergent evolutionary mechanisms linked to viviparity in insects and beyond.</title>
        <authorList>
            <person name="Fouks B."/>
            <person name="Harrison M.C."/>
            <person name="Mikhailova A.A."/>
            <person name="Marchal E."/>
            <person name="English S."/>
            <person name="Carruthers M."/>
            <person name="Jennings E.C."/>
            <person name="Chiamaka E.L."/>
            <person name="Frigard R.A."/>
            <person name="Pippel M."/>
            <person name="Attardo G.M."/>
            <person name="Benoit J.B."/>
            <person name="Bornberg-Bauer E."/>
            <person name="Tobe S.S."/>
        </authorList>
    </citation>
    <scope>NUCLEOTIDE SEQUENCE</scope>
    <source>
        <strain evidence="2">Stay&amp;Tobe</strain>
    </source>
</reference>
<proteinExistence type="predicted"/>
<dbReference type="PANTHER" id="PTHR21669">
    <property type="entry name" value="CAPZ-INTERACTING PROTEIN AND RELATED PROTEINS"/>
    <property type="match status" value="1"/>
</dbReference>
<protein>
    <recommendedName>
        <fullName evidence="1">Hpc2-related domain-containing protein</fullName>
    </recommendedName>
</protein>
<dbReference type="GO" id="GO:0006325">
    <property type="term" value="P:chromatin organization"/>
    <property type="evidence" value="ECO:0007669"/>
    <property type="project" value="TreeGrafter"/>
</dbReference>
<dbReference type="AlphaFoldDB" id="A0AAD8E3H7"/>
<keyword evidence="3" id="KW-1185">Reference proteome</keyword>
<evidence type="ECO:0000313" key="3">
    <source>
        <dbReference type="Proteomes" id="UP001233999"/>
    </source>
</evidence>
<dbReference type="InterPro" id="IPR014840">
    <property type="entry name" value="HRD"/>
</dbReference>
<sequence length="104" mass="11629">GGGGKKKHGRYEDYVDLGAGYDETDPFIDNTDAYDEVVPEEMTTAHGGFYINCGALEFKEVSDQSDLEEQKELKIKRSLKRVAVIESDSEHADEKKLTNNVDVK</sequence>
<dbReference type="PANTHER" id="PTHR21669:SF28">
    <property type="entry name" value="YEMANUCLEIN"/>
    <property type="match status" value="1"/>
</dbReference>
<dbReference type="Pfam" id="PF08729">
    <property type="entry name" value="HUN"/>
    <property type="match status" value="1"/>
</dbReference>
<dbReference type="EMBL" id="JASPKZ010010102">
    <property type="protein sequence ID" value="KAJ9575232.1"/>
    <property type="molecule type" value="Genomic_DNA"/>
</dbReference>
<organism evidence="2 3">
    <name type="scientific">Diploptera punctata</name>
    <name type="common">Pacific beetle cockroach</name>
    <dbReference type="NCBI Taxonomy" id="6984"/>
    <lineage>
        <taxon>Eukaryota</taxon>
        <taxon>Metazoa</taxon>
        <taxon>Ecdysozoa</taxon>
        <taxon>Arthropoda</taxon>
        <taxon>Hexapoda</taxon>
        <taxon>Insecta</taxon>
        <taxon>Pterygota</taxon>
        <taxon>Neoptera</taxon>
        <taxon>Polyneoptera</taxon>
        <taxon>Dictyoptera</taxon>
        <taxon>Blattodea</taxon>
        <taxon>Blaberoidea</taxon>
        <taxon>Blaberidae</taxon>
        <taxon>Diplopterinae</taxon>
        <taxon>Diploptera</taxon>
    </lineage>
</organism>
<dbReference type="Proteomes" id="UP001233999">
    <property type="component" value="Unassembled WGS sequence"/>
</dbReference>
<evidence type="ECO:0000259" key="1">
    <source>
        <dbReference type="Pfam" id="PF08729"/>
    </source>
</evidence>
<gene>
    <name evidence="2" type="ORF">L9F63_025816</name>
</gene>
<feature type="non-terminal residue" evidence="2">
    <location>
        <position position="1"/>
    </location>
</feature>
<name>A0AAD8E3H7_DIPPU</name>
<feature type="non-terminal residue" evidence="2">
    <location>
        <position position="104"/>
    </location>
</feature>
<dbReference type="GO" id="GO:0005634">
    <property type="term" value="C:nucleus"/>
    <property type="evidence" value="ECO:0007669"/>
    <property type="project" value="TreeGrafter"/>
</dbReference>
<comment type="caution">
    <text evidence="2">The sequence shown here is derived from an EMBL/GenBank/DDBJ whole genome shotgun (WGS) entry which is preliminary data.</text>
</comment>
<accession>A0AAD8E3H7</accession>
<feature type="domain" description="Hpc2-related" evidence="1">
    <location>
        <begin position="6"/>
        <end position="57"/>
    </location>
</feature>
<reference evidence="2" key="2">
    <citation type="submission" date="2023-05" db="EMBL/GenBank/DDBJ databases">
        <authorList>
            <person name="Fouks B."/>
        </authorList>
    </citation>
    <scope>NUCLEOTIDE SEQUENCE</scope>
    <source>
        <strain evidence="2">Stay&amp;Tobe</strain>
        <tissue evidence="2">Testes</tissue>
    </source>
</reference>
<evidence type="ECO:0000313" key="2">
    <source>
        <dbReference type="EMBL" id="KAJ9575232.1"/>
    </source>
</evidence>